<evidence type="ECO:0000256" key="1">
    <source>
        <dbReference type="SAM" id="Phobius"/>
    </source>
</evidence>
<keyword evidence="2" id="KW-0614">Plasmid</keyword>
<geneLocation type="plasmid" evidence="2">
    <name>2</name>
</geneLocation>
<dbReference type="NCBIfam" id="NF045937">
    <property type="entry name" value="MSC_0624_12TM"/>
    <property type="match status" value="1"/>
</dbReference>
<dbReference type="EMBL" id="LR214939">
    <property type="protein sequence ID" value="VEU56287.1"/>
    <property type="molecule type" value="Genomic_DNA"/>
</dbReference>
<reference evidence="2" key="1">
    <citation type="submission" date="2019-01" db="EMBL/GenBank/DDBJ databases">
        <authorList>
            <consortium name="Pathogen Informatics"/>
        </authorList>
    </citation>
    <scope>NUCLEOTIDE SEQUENCE [LARGE SCALE GENOMIC DNA]</scope>
    <source>
        <strain evidence="2">NCTC10113</strain>
    </source>
</reference>
<name>A0A448ZYG5_METSV</name>
<sequence>MIKNETLQNKKIYDNYENLMENSKNNFIVRIYKLVILGLIALATLMILIFAKQTIMGEKIWKSINRNISSFLSFEDPTTEQANTVILFKTTLLLFTLYYCLIKNYLNLHIQKDLIKKYYIWFSLYSSMSLISFILLFTYNSAYPFANFCLLFLLIPLYLINIAQRLYLHFFKAKTDPINYGNKIYLILPLVSQGFLVASIFAIFFAWNASAQMKNILFYQNKFNDFIKSTLTTKSALNLFIVIVFFIYMALLLLLTNLEKIVFLINKRFTREYFTFHLQIVLTIFFAAILCLIPAFIWKIPATNYLGTLNKNEYFFLFEIFFAALILCSYCLLVFKAKQKINGSLLSTLYFSLHQLVLWLSLLIVSLYKQNSHITLANIFTISIISFAMIAIYIIKTKNIDVLTMLLLILNITFNIFTLTISMLNQLLLQNKNFAFYVIAANVSLIQIFLILQATFTAILFTANFTQLNKTLYRLTNLKSNNNVALETANIKK</sequence>
<feature type="transmembrane region" description="Helical" evidence="1">
    <location>
        <begin position="118"/>
        <end position="139"/>
    </location>
</feature>
<proteinExistence type="predicted"/>
<feature type="transmembrane region" description="Helical" evidence="1">
    <location>
        <begin position="236"/>
        <end position="255"/>
    </location>
</feature>
<feature type="transmembrane region" description="Helical" evidence="1">
    <location>
        <begin position="86"/>
        <end position="106"/>
    </location>
</feature>
<organism evidence="2">
    <name type="scientific">Metamycoplasma salivarium</name>
    <name type="common">Mycoplasma salivarium</name>
    <dbReference type="NCBI Taxonomy" id="2124"/>
    <lineage>
        <taxon>Bacteria</taxon>
        <taxon>Bacillati</taxon>
        <taxon>Mycoplasmatota</taxon>
        <taxon>Mycoplasmoidales</taxon>
        <taxon>Metamycoplasmataceae</taxon>
        <taxon>Metamycoplasma</taxon>
    </lineage>
</organism>
<feature type="transmembrane region" description="Helical" evidence="1">
    <location>
        <begin position="434"/>
        <end position="461"/>
    </location>
</feature>
<feature type="transmembrane region" description="Helical" evidence="1">
    <location>
        <begin position="402"/>
        <end position="422"/>
    </location>
</feature>
<dbReference type="RefSeq" id="WP_024544123.1">
    <property type="nucleotide sequence ID" value="NZ_LR214938.2"/>
</dbReference>
<feature type="transmembrane region" description="Helical" evidence="1">
    <location>
        <begin position="347"/>
        <end position="368"/>
    </location>
</feature>
<feature type="transmembrane region" description="Helical" evidence="1">
    <location>
        <begin position="276"/>
        <end position="298"/>
    </location>
</feature>
<evidence type="ECO:0000313" key="2">
    <source>
        <dbReference type="EMBL" id="VEU56287.1"/>
    </source>
</evidence>
<gene>
    <name evidence="2" type="ORF">NCTC10113_01190</name>
</gene>
<keyword evidence="1" id="KW-0472">Membrane</keyword>
<feature type="transmembrane region" description="Helical" evidence="1">
    <location>
        <begin position="314"/>
        <end position="335"/>
    </location>
</feature>
<evidence type="ECO:0008006" key="3">
    <source>
        <dbReference type="Google" id="ProtNLM"/>
    </source>
</evidence>
<keyword evidence="1" id="KW-1133">Transmembrane helix</keyword>
<feature type="transmembrane region" description="Helical" evidence="1">
    <location>
        <begin position="184"/>
        <end position="207"/>
    </location>
</feature>
<feature type="transmembrane region" description="Helical" evidence="1">
    <location>
        <begin position="145"/>
        <end position="163"/>
    </location>
</feature>
<dbReference type="AlphaFoldDB" id="A0A448ZYG5"/>
<protein>
    <recommendedName>
        <fullName evidence="3">Transmembrane protein</fullName>
    </recommendedName>
</protein>
<feature type="transmembrane region" description="Helical" evidence="1">
    <location>
        <begin position="31"/>
        <end position="51"/>
    </location>
</feature>
<accession>A0A448ZYG5</accession>
<keyword evidence="1" id="KW-0812">Transmembrane</keyword>
<feature type="transmembrane region" description="Helical" evidence="1">
    <location>
        <begin position="374"/>
        <end position="395"/>
    </location>
</feature>